<dbReference type="Pfam" id="PF08386">
    <property type="entry name" value="Abhydrolase_4"/>
    <property type="match status" value="1"/>
</dbReference>
<dbReference type="InterPro" id="IPR000073">
    <property type="entry name" value="AB_hydrolase_1"/>
</dbReference>
<evidence type="ECO:0000256" key="1">
    <source>
        <dbReference type="ARBA" id="ARBA00010088"/>
    </source>
</evidence>
<keyword evidence="3 8" id="KW-0378">Hydrolase</keyword>
<name>A0ABY5K3N8_9CELL</name>
<gene>
    <name evidence="8" type="ORF">NP075_14775</name>
</gene>
<keyword evidence="2 5" id="KW-0732">Signal</keyword>
<dbReference type="GO" id="GO:0016787">
    <property type="term" value="F:hydrolase activity"/>
    <property type="evidence" value="ECO:0007669"/>
    <property type="project" value="UniProtKB-KW"/>
</dbReference>
<evidence type="ECO:0000259" key="7">
    <source>
        <dbReference type="Pfam" id="PF08386"/>
    </source>
</evidence>
<dbReference type="Pfam" id="PF00561">
    <property type="entry name" value="Abhydrolase_1"/>
    <property type="match status" value="1"/>
</dbReference>
<evidence type="ECO:0000313" key="8">
    <source>
        <dbReference type="EMBL" id="UUI64374.1"/>
    </source>
</evidence>
<comment type="similarity">
    <text evidence="1">Belongs to the peptidase S33 family.</text>
</comment>
<feature type="chain" id="PRO_5046919046" evidence="5">
    <location>
        <begin position="30"/>
        <end position="562"/>
    </location>
</feature>
<feature type="region of interest" description="Disordered" evidence="4">
    <location>
        <begin position="539"/>
        <end position="562"/>
    </location>
</feature>
<feature type="domain" description="AB hydrolase-1" evidence="6">
    <location>
        <begin position="106"/>
        <end position="258"/>
    </location>
</feature>
<reference evidence="8 9" key="1">
    <citation type="submission" date="2022-07" db="EMBL/GenBank/DDBJ databases">
        <title>Novel species in genus cellulomonas.</title>
        <authorList>
            <person name="Ye L."/>
        </authorList>
    </citation>
    <scope>NUCLEOTIDE SEQUENCE [LARGE SCALE GENOMIC DNA]</scope>
    <source>
        <strain evidence="9">zg-Y908</strain>
    </source>
</reference>
<dbReference type="PANTHER" id="PTHR43248">
    <property type="entry name" value="2-SUCCINYL-6-HYDROXY-2,4-CYCLOHEXADIENE-1-CARBOXYLATE SYNTHASE"/>
    <property type="match status" value="1"/>
</dbReference>
<evidence type="ECO:0000313" key="9">
    <source>
        <dbReference type="Proteomes" id="UP001317322"/>
    </source>
</evidence>
<evidence type="ECO:0000256" key="5">
    <source>
        <dbReference type="SAM" id="SignalP"/>
    </source>
</evidence>
<feature type="signal peptide" evidence="5">
    <location>
        <begin position="1"/>
        <end position="29"/>
    </location>
</feature>
<proteinExistence type="inferred from homology"/>
<dbReference type="Proteomes" id="UP001317322">
    <property type="component" value="Chromosome"/>
</dbReference>
<dbReference type="SUPFAM" id="SSF53474">
    <property type="entry name" value="alpha/beta-Hydrolases"/>
    <property type="match status" value="1"/>
</dbReference>
<dbReference type="InterPro" id="IPR051601">
    <property type="entry name" value="Serine_prot/Carboxylest_S33"/>
</dbReference>
<organism evidence="8 9">
    <name type="scientific">Cellulomonas wangsupingiae</name>
    <dbReference type="NCBI Taxonomy" id="2968085"/>
    <lineage>
        <taxon>Bacteria</taxon>
        <taxon>Bacillati</taxon>
        <taxon>Actinomycetota</taxon>
        <taxon>Actinomycetes</taxon>
        <taxon>Micrococcales</taxon>
        <taxon>Cellulomonadaceae</taxon>
        <taxon>Cellulomonas</taxon>
    </lineage>
</organism>
<feature type="domain" description="Peptidase S33 tripeptidyl aminopeptidase-like C-terminal" evidence="7">
    <location>
        <begin position="431"/>
        <end position="533"/>
    </location>
</feature>
<dbReference type="PANTHER" id="PTHR43248:SF29">
    <property type="entry name" value="TRIPEPTIDYL AMINOPEPTIDASE"/>
    <property type="match status" value="1"/>
</dbReference>
<protein>
    <submittedName>
        <fullName evidence="8">Alpha/beta hydrolase</fullName>
    </submittedName>
</protein>
<dbReference type="EMBL" id="CP101989">
    <property type="protein sequence ID" value="UUI64374.1"/>
    <property type="molecule type" value="Genomic_DNA"/>
</dbReference>
<evidence type="ECO:0000256" key="3">
    <source>
        <dbReference type="ARBA" id="ARBA00022801"/>
    </source>
</evidence>
<dbReference type="InterPro" id="IPR013595">
    <property type="entry name" value="Pept_S33_TAP-like_C"/>
</dbReference>
<dbReference type="InterPro" id="IPR029058">
    <property type="entry name" value="AB_hydrolase_fold"/>
</dbReference>
<dbReference type="RefSeq" id="WP_227565237.1">
    <property type="nucleotide sequence ID" value="NZ_CP101989.1"/>
</dbReference>
<evidence type="ECO:0000256" key="4">
    <source>
        <dbReference type="SAM" id="MobiDB-lite"/>
    </source>
</evidence>
<evidence type="ECO:0000259" key="6">
    <source>
        <dbReference type="Pfam" id="PF00561"/>
    </source>
</evidence>
<evidence type="ECO:0000256" key="2">
    <source>
        <dbReference type="ARBA" id="ARBA00022729"/>
    </source>
</evidence>
<dbReference type="Gene3D" id="3.40.50.1820">
    <property type="entry name" value="alpha/beta hydrolase"/>
    <property type="match status" value="1"/>
</dbReference>
<accession>A0ABY5K3N8</accession>
<sequence length="562" mass="58724">MTTLHRTRGLALLSATLLTSALAAPAALAAPPPAPTVAATAPAQVEAPVPALDWQPCGAGLEPFLCASARVPRDYDRPHGATTTIALTLLPASGDPAQRIGTLFTNPGGPGGSGVQFVQQAAPYAYHPDVLARFDVLGFDPRAVAASDPATCFRTQAEEAASPLLLQPYPITGRDEARFTLEGVALAARCQVTSPLRFATASTANVARDMDLLRQAVGDEQLHYAGYSYGTYLGATYARLFPERVGRFLLDGTVDPVAWSGTGTGDAAPSVPLGIRIRQGFGSHETFGEFTRLCAEAGPEACPLAALGDPATVAYETFDRLATDPVEVPLPDGTTILVTQQIAVAATYQSLYSPAGWADLAGLLAALAVPEPDPATVASAATGTRSLLGARLRGEDYPSIGGALASLCVDTASNGRVDRYPRLVDAHAEAAPYFGRFRGWVGLPCEAWKIEDGDAFTGPWQQTTTSPVLVVGTRFDPATPYRQTEPYRDLFPGGHLLTLDGWGHTALGKSVCVDEHITTYLVSGEPPADGTVCAPDSAPFGATPGARSATPRIDVPPGLPLW</sequence>
<keyword evidence="9" id="KW-1185">Reference proteome</keyword>